<keyword evidence="1" id="KW-1133">Transmembrane helix</keyword>
<keyword evidence="1" id="KW-0472">Membrane</keyword>
<sequence length="66" mass="7583">MSREFLFRLLGLVLSLCLAIPCQLMLNDDAENFVEAMIQTPFAWLVYIVVGFSISEYIYNYVGRKG</sequence>
<keyword evidence="1" id="KW-0812">Transmembrane</keyword>
<dbReference type="RefSeq" id="WP_142904413.1">
    <property type="nucleotide sequence ID" value="NZ_ML660092.1"/>
</dbReference>
<evidence type="ECO:0000256" key="1">
    <source>
        <dbReference type="SAM" id="Phobius"/>
    </source>
</evidence>
<name>A0A545TQL2_9GAMM</name>
<dbReference type="AlphaFoldDB" id="A0A545TQL2"/>
<keyword evidence="3" id="KW-1185">Reference proteome</keyword>
<reference evidence="2 3" key="1">
    <citation type="submission" date="2019-06" db="EMBL/GenBank/DDBJ databases">
        <title>Whole genome sequence for Cellvibrionaceae sp. R142.</title>
        <authorList>
            <person name="Wang G."/>
        </authorList>
    </citation>
    <scope>NUCLEOTIDE SEQUENCE [LARGE SCALE GENOMIC DNA]</scope>
    <source>
        <strain evidence="2 3">R142</strain>
    </source>
</reference>
<comment type="caution">
    <text evidence="2">The sequence shown here is derived from an EMBL/GenBank/DDBJ whole genome shotgun (WGS) entry which is preliminary data.</text>
</comment>
<accession>A0A545TQL2</accession>
<evidence type="ECO:0000313" key="3">
    <source>
        <dbReference type="Proteomes" id="UP000319732"/>
    </source>
</evidence>
<protein>
    <submittedName>
        <fullName evidence="2">Uncharacterized protein</fullName>
    </submittedName>
</protein>
<dbReference type="Proteomes" id="UP000319732">
    <property type="component" value="Unassembled WGS sequence"/>
</dbReference>
<feature type="transmembrane region" description="Helical" evidence="1">
    <location>
        <begin position="43"/>
        <end position="62"/>
    </location>
</feature>
<organism evidence="2 3">
    <name type="scientific">Exilibacterium tricleocarpae</name>
    <dbReference type="NCBI Taxonomy" id="2591008"/>
    <lineage>
        <taxon>Bacteria</taxon>
        <taxon>Pseudomonadati</taxon>
        <taxon>Pseudomonadota</taxon>
        <taxon>Gammaproteobacteria</taxon>
        <taxon>Cellvibrionales</taxon>
        <taxon>Cellvibrionaceae</taxon>
        <taxon>Exilibacterium</taxon>
    </lineage>
</organism>
<evidence type="ECO:0000313" key="2">
    <source>
        <dbReference type="EMBL" id="TQV79510.1"/>
    </source>
</evidence>
<dbReference type="EMBL" id="VHSG01000011">
    <property type="protein sequence ID" value="TQV79510.1"/>
    <property type="molecule type" value="Genomic_DNA"/>
</dbReference>
<proteinExistence type="predicted"/>
<gene>
    <name evidence="2" type="ORF">FKG94_11630</name>
</gene>